<name>A0A0J6FIN5_COCPO</name>
<evidence type="ECO:0000313" key="2">
    <source>
        <dbReference type="EMBL" id="KMM73056.1"/>
    </source>
</evidence>
<accession>A0A0J6FIN5</accession>
<dbReference type="VEuPathDB" id="FungiDB:CPAG_09345"/>
<evidence type="ECO:0000313" key="3">
    <source>
        <dbReference type="Proteomes" id="UP000054567"/>
    </source>
</evidence>
<dbReference type="AlphaFoldDB" id="A0A0J6FIN5"/>
<dbReference type="Proteomes" id="UP000054567">
    <property type="component" value="Unassembled WGS sequence"/>
</dbReference>
<organism evidence="2 3">
    <name type="scientific">Coccidioides posadasii RMSCC 3488</name>
    <dbReference type="NCBI Taxonomy" id="454284"/>
    <lineage>
        <taxon>Eukaryota</taxon>
        <taxon>Fungi</taxon>
        <taxon>Dikarya</taxon>
        <taxon>Ascomycota</taxon>
        <taxon>Pezizomycotina</taxon>
        <taxon>Eurotiomycetes</taxon>
        <taxon>Eurotiomycetidae</taxon>
        <taxon>Onygenales</taxon>
        <taxon>Onygenaceae</taxon>
        <taxon>Coccidioides</taxon>
    </lineage>
</organism>
<feature type="region of interest" description="Disordered" evidence="1">
    <location>
        <begin position="1"/>
        <end position="29"/>
    </location>
</feature>
<sequence>MQAVAGSALKASGDRGEDSARQNVRWRKQHDRRGGALKYVLSAFEYAQNRTVCCTTAMPAPTPFPTQCNLNGLPFTCQSIIFHLSMGRNCVGIAGMIHVYQTHVVTL</sequence>
<reference evidence="3" key="2">
    <citation type="journal article" date="2009" name="Genome Res.">
        <title>Comparative genomic analyses of the human fungal pathogens Coccidioides and their relatives.</title>
        <authorList>
            <person name="Sharpton T.J."/>
            <person name="Stajich J.E."/>
            <person name="Rounsley S.D."/>
            <person name="Gardner M.J."/>
            <person name="Wortman J.R."/>
            <person name="Jordar V.S."/>
            <person name="Maiti R."/>
            <person name="Kodira C.D."/>
            <person name="Neafsey D.E."/>
            <person name="Zeng Q."/>
            <person name="Hung C.-Y."/>
            <person name="McMahan C."/>
            <person name="Muszewska A."/>
            <person name="Grynberg M."/>
            <person name="Mandel M.A."/>
            <person name="Kellner E.M."/>
            <person name="Barker B.M."/>
            <person name="Galgiani J.N."/>
            <person name="Orbach M.J."/>
            <person name="Kirkland T.N."/>
            <person name="Cole G.T."/>
            <person name="Henn M.R."/>
            <person name="Birren B.W."/>
            <person name="Taylor J.W."/>
        </authorList>
    </citation>
    <scope>NUCLEOTIDE SEQUENCE [LARGE SCALE GENOMIC DNA]</scope>
    <source>
        <strain evidence="3">RMSCC 3488</strain>
    </source>
</reference>
<protein>
    <submittedName>
        <fullName evidence="2">Uncharacterized protein</fullName>
    </submittedName>
</protein>
<evidence type="ECO:0000256" key="1">
    <source>
        <dbReference type="SAM" id="MobiDB-lite"/>
    </source>
</evidence>
<reference evidence="2 3" key="1">
    <citation type="submission" date="2007-06" db="EMBL/GenBank/DDBJ databases">
        <title>The Genome Sequence of Coccidioides posadasii RMSCC_3488.</title>
        <authorList>
            <consortium name="Coccidioides Genome Resources Consortium"/>
            <consortium name="The Broad Institute Genome Sequencing Platform"/>
            <person name="Henn M.R."/>
            <person name="Sykes S."/>
            <person name="Young S."/>
            <person name="Jaffe D."/>
            <person name="Berlin A."/>
            <person name="Alvarez P."/>
            <person name="Butler J."/>
            <person name="Gnerre S."/>
            <person name="Grabherr M."/>
            <person name="Mauceli E."/>
            <person name="Brockman W."/>
            <person name="Kodira C."/>
            <person name="Alvarado L."/>
            <person name="Zeng Q."/>
            <person name="Crawford M."/>
            <person name="Antoine C."/>
            <person name="Devon K."/>
            <person name="Galgiani J."/>
            <person name="Orsborn K."/>
            <person name="Lewis M.L."/>
            <person name="Nusbaum C."/>
            <person name="Galagan J."/>
            <person name="Birren B."/>
        </authorList>
    </citation>
    <scope>NUCLEOTIDE SEQUENCE [LARGE SCALE GENOMIC DNA]</scope>
    <source>
        <strain evidence="2 3">RMSCC 3488</strain>
    </source>
</reference>
<dbReference type="EMBL" id="DS268114">
    <property type="protein sequence ID" value="KMM73056.1"/>
    <property type="molecule type" value="Genomic_DNA"/>
</dbReference>
<gene>
    <name evidence="2" type="ORF">CPAG_09345</name>
</gene>
<proteinExistence type="predicted"/>
<reference evidence="3" key="3">
    <citation type="journal article" date="2010" name="Genome Res.">
        <title>Population genomic sequencing of Coccidioides fungi reveals recent hybridization and transposon control.</title>
        <authorList>
            <person name="Neafsey D.E."/>
            <person name="Barker B.M."/>
            <person name="Sharpton T.J."/>
            <person name="Stajich J.E."/>
            <person name="Park D.J."/>
            <person name="Whiston E."/>
            <person name="Hung C.-Y."/>
            <person name="McMahan C."/>
            <person name="White J."/>
            <person name="Sykes S."/>
            <person name="Heiman D."/>
            <person name="Young S."/>
            <person name="Zeng Q."/>
            <person name="Abouelleil A."/>
            <person name="Aftuck L."/>
            <person name="Bessette D."/>
            <person name="Brown A."/>
            <person name="FitzGerald M."/>
            <person name="Lui A."/>
            <person name="Macdonald J.P."/>
            <person name="Priest M."/>
            <person name="Orbach M.J."/>
            <person name="Galgiani J.N."/>
            <person name="Kirkland T.N."/>
            <person name="Cole G.T."/>
            <person name="Birren B.W."/>
            <person name="Henn M.R."/>
            <person name="Taylor J.W."/>
            <person name="Rounsley S.D."/>
        </authorList>
    </citation>
    <scope>NUCLEOTIDE SEQUENCE [LARGE SCALE GENOMIC DNA]</scope>
    <source>
        <strain evidence="3">RMSCC 3488</strain>
    </source>
</reference>